<dbReference type="AlphaFoldDB" id="A0A6M3LLY2"/>
<dbReference type="EMBL" id="MT143323">
    <property type="protein sequence ID" value="QJA95543.1"/>
    <property type="molecule type" value="Genomic_DNA"/>
</dbReference>
<proteinExistence type="predicted"/>
<name>A0A6M3LLY2_9ZZZZ</name>
<organism evidence="1">
    <name type="scientific">viral metagenome</name>
    <dbReference type="NCBI Taxonomy" id="1070528"/>
    <lineage>
        <taxon>unclassified sequences</taxon>
        <taxon>metagenomes</taxon>
        <taxon>organismal metagenomes</taxon>
    </lineage>
</organism>
<reference evidence="1" key="1">
    <citation type="submission" date="2020-03" db="EMBL/GenBank/DDBJ databases">
        <title>The deep terrestrial virosphere.</title>
        <authorList>
            <person name="Holmfeldt K."/>
            <person name="Nilsson E."/>
            <person name="Simone D."/>
            <person name="Lopez-Fernandez M."/>
            <person name="Wu X."/>
            <person name="de Brujin I."/>
            <person name="Lundin D."/>
            <person name="Andersson A."/>
            <person name="Bertilsson S."/>
            <person name="Dopson M."/>
        </authorList>
    </citation>
    <scope>NUCLEOTIDE SEQUENCE</scope>
    <source>
        <strain evidence="1">MM415B05294</strain>
    </source>
</reference>
<gene>
    <name evidence="1" type="ORF">MM415B05294_0004</name>
</gene>
<accession>A0A6M3LLY2</accession>
<evidence type="ECO:0000313" key="1">
    <source>
        <dbReference type="EMBL" id="QJA95543.1"/>
    </source>
</evidence>
<sequence length="91" mass="10392">MAEFEIFIPYPNDKYGQGIMIEEYNDRISLVLAQRGQGDATTYKKWVYPQTKDRSPGPKAIPHKIHLGATRSEAIEMLRKIAIQLKGDSKK</sequence>
<protein>
    <recommendedName>
        <fullName evidence="2">Transcriptional coactivator p15 (PC4) C-terminal domain-containing protein</fullName>
    </recommendedName>
</protein>
<evidence type="ECO:0008006" key="2">
    <source>
        <dbReference type="Google" id="ProtNLM"/>
    </source>
</evidence>